<dbReference type="InterPro" id="IPR001853">
    <property type="entry name" value="DSBA-like_thioredoxin_dom"/>
</dbReference>
<comment type="caution">
    <text evidence="2">The sequence shown here is derived from an EMBL/GenBank/DDBJ whole genome shotgun (WGS) entry which is preliminary data.</text>
</comment>
<dbReference type="AlphaFoldDB" id="A0A839IUH4"/>
<accession>A0A839IUH4</accession>
<dbReference type="EMBL" id="JACJFM010000026">
    <property type="protein sequence ID" value="MBB1488330.1"/>
    <property type="molecule type" value="Genomic_DNA"/>
</dbReference>
<protein>
    <submittedName>
        <fullName evidence="2">DsbA family protein</fullName>
    </submittedName>
</protein>
<evidence type="ECO:0000313" key="3">
    <source>
        <dbReference type="Proteomes" id="UP000565262"/>
    </source>
</evidence>
<keyword evidence="3" id="KW-1185">Reference proteome</keyword>
<dbReference type="Pfam" id="PF01323">
    <property type="entry name" value="DSBA"/>
    <property type="match status" value="1"/>
</dbReference>
<dbReference type="Proteomes" id="UP000565262">
    <property type="component" value="Unassembled WGS sequence"/>
</dbReference>
<evidence type="ECO:0000259" key="1">
    <source>
        <dbReference type="Pfam" id="PF01323"/>
    </source>
</evidence>
<evidence type="ECO:0000313" key="2">
    <source>
        <dbReference type="EMBL" id="MBB1488330.1"/>
    </source>
</evidence>
<dbReference type="GO" id="GO:0016491">
    <property type="term" value="F:oxidoreductase activity"/>
    <property type="evidence" value="ECO:0007669"/>
    <property type="project" value="InterPro"/>
</dbReference>
<name>A0A839IUH4_9GAMM</name>
<dbReference type="Gene3D" id="3.40.30.10">
    <property type="entry name" value="Glutaredoxin"/>
    <property type="match status" value="1"/>
</dbReference>
<feature type="domain" description="DSBA-like thioredoxin" evidence="1">
    <location>
        <begin position="11"/>
        <end position="47"/>
    </location>
</feature>
<gene>
    <name evidence="2" type="ORF">H4O21_17130</name>
</gene>
<reference evidence="2 3" key="1">
    <citation type="submission" date="2020-08" db="EMBL/GenBank/DDBJ databases">
        <title>Oceanospirillum sp. nov. isolated from marine sediment.</title>
        <authorList>
            <person name="Ji X."/>
        </authorList>
    </citation>
    <scope>NUCLEOTIDE SEQUENCE [LARGE SCALE GENOMIC DNA]</scope>
    <source>
        <strain evidence="2 3">D5</strain>
    </source>
</reference>
<organism evidence="2 3">
    <name type="scientific">Oceanospirillum sediminis</name>
    <dbReference type="NCBI Taxonomy" id="2760088"/>
    <lineage>
        <taxon>Bacteria</taxon>
        <taxon>Pseudomonadati</taxon>
        <taxon>Pseudomonadota</taxon>
        <taxon>Gammaproteobacteria</taxon>
        <taxon>Oceanospirillales</taxon>
        <taxon>Oceanospirillaceae</taxon>
        <taxon>Oceanospirillum</taxon>
    </lineage>
</organism>
<proteinExistence type="predicted"/>
<sequence>MIRCEIVPSDTSARAVCQNCFGAPVMFVGEEMFFGQDRLDFIEEILQQA</sequence>